<dbReference type="PANTHER" id="PTHR44068">
    <property type="entry name" value="ZGC:194242"/>
    <property type="match status" value="1"/>
</dbReference>
<dbReference type="PANTHER" id="PTHR44068:SF11">
    <property type="entry name" value="GERANYL DIPHOSPHATE 2-C-METHYLTRANSFERASE"/>
    <property type="match status" value="1"/>
</dbReference>
<gene>
    <name evidence="5" type="ORF">D5S18_22430</name>
</gene>
<feature type="domain" description="Polyketide synthase-like methyltransferase" evidence="4">
    <location>
        <begin position="92"/>
        <end position="351"/>
    </location>
</feature>
<evidence type="ECO:0000313" key="6">
    <source>
        <dbReference type="Proteomes" id="UP000266677"/>
    </source>
</evidence>
<dbReference type="InterPro" id="IPR013216">
    <property type="entry name" value="Methyltransf_11"/>
</dbReference>
<comment type="caution">
    <text evidence="5">The sequence shown here is derived from an EMBL/GenBank/DDBJ whole genome shotgun (WGS) entry which is preliminary data.</text>
</comment>
<keyword evidence="1 5" id="KW-0489">Methyltransferase</keyword>
<organism evidence="5 6">
    <name type="scientific">Nocardia panacis</name>
    <dbReference type="NCBI Taxonomy" id="2340916"/>
    <lineage>
        <taxon>Bacteria</taxon>
        <taxon>Bacillati</taxon>
        <taxon>Actinomycetota</taxon>
        <taxon>Actinomycetes</taxon>
        <taxon>Mycobacteriales</taxon>
        <taxon>Nocardiaceae</taxon>
        <taxon>Nocardia</taxon>
    </lineage>
</organism>
<dbReference type="SMART" id="SM00828">
    <property type="entry name" value="PKS_MT"/>
    <property type="match status" value="1"/>
</dbReference>
<dbReference type="EMBL" id="QZFU01000028">
    <property type="protein sequence ID" value="RJO72532.1"/>
    <property type="molecule type" value="Genomic_DNA"/>
</dbReference>
<evidence type="ECO:0000256" key="3">
    <source>
        <dbReference type="ARBA" id="ARBA00022691"/>
    </source>
</evidence>
<keyword evidence="6" id="KW-1185">Reference proteome</keyword>
<dbReference type="InterPro" id="IPR020803">
    <property type="entry name" value="MeTfrase_dom"/>
</dbReference>
<accession>A0A3A4KRL5</accession>
<name>A0A3A4KRL5_9NOCA</name>
<dbReference type="InterPro" id="IPR050447">
    <property type="entry name" value="Erg6_SMT_methyltransf"/>
</dbReference>
<dbReference type="AlphaFoldDB" id="A0A3A4KRL5"/>
<dbReference type="InterPro" id="IPR029063">
    <property type="entry name" value="SAM-dependent_MTases_sf"/>
</dbReference>
<proteinExistence type="predicted"/>
<dbReference type="CDD" id="cd02440">
    <property type="entry name" value="AdoMet_MTases"/>
    <property type="match status" value="1"/>
</dbReference>
<protein>
    <submittedName>
        <fullName evidence="5">Methyltransferase domain-containing protein</fullName>
    </submittedName>
</protein>
<reference evidence="5 6" key="1">
    <citation type="submission" date="2018-09" db="EMBL/GenBank/DDBJ databases">
        <title>YIM PH21274 draft genome.</title>
        <authorList>
            <person name="Miao C."/>
        </authorList>
    </citation>
    <scope>NUCLEOTIDE SEQUENCE [LARGE SCALE GENOMIC DNA]</scope>
    <source>
        <strain evidence="5 6">YIM PH 21724</strain>
    </source>
</reference>
<evidence type="ECO:0000259" key="4">
    <source>
        <dbReference type="SMART" id="SM00828"/>
    </source>
</evidence>
<dbReference type="GO" id="GO:0008757">
    <property type="term" value="F:S-adenosylmethionine-dependent methyltransferase activity"/>
    <property type="evidence" value="ECO:0007669"/>
    <property type="project" value="InterPro"/>
</dbReference>
<dbReference type="Pfam" id="PF08241">
    <property type="entry name" value="Methyltransf_11"/>
    <property type="match status" value="1"/>
</dbReference>
<evidence type="ECO:0000313" key="5">
    <source>
        <dbReference type="EMBL" id="RJO72532.1"/>
    </source>
</evidence>
<keyword evidence="3" id="KW-0949">S-adenosyl-L-methionine</keyword>
<dbReference type="GO" id="GO:0032259">
    <property type="term" value="P:methylation"/>
    <property type="evidence" value="ECO:0007669"/>
    <property type="project" value="UniProtKB-KW"/>
</dbReference>
<dbReference type="SUPFAM" id="SSF53335">
    <property type="entry name" value="S-adenosyl-L-methionine-dependent methyltransferases"/>
    <property type="match status" value="1"/>
</dbReference>
<sequence>MRHPSGVPTVESCIPLRGSRFRFGQPSGIRAENRCSRHSDSTRCLRTSAEIPEMIYIFEVSSDSAEEVVPVTSLYMPTNEEVVEFYNNAIPLIDRLVGTNVHLGYWESPEDPSTVAEATDRLTDFMIERLAVDSSSRVLDLGCGLGAPAIRLAKTTGATVVGVATSANLLERARRSAVEAGVADLVDFQLADAVELPFGDSSFDAVLAIESIVHMPDLPGVFGEVGRVLSDGGHMVATDFFLKGPLVGRRLEIVEAYRRLSLNTPLLQPEDYPPLLRAAGMHLLEYRDITQQTMRHHREMIRAAQRQRAELVHTYGPEMIDTFISVFEQCLDISEPGYLLFTAERTNRSEHQPT</sequence>
<keyword evidence="2 5" id="KW-0808">Transferase</keyword>
<dbReference type="Gene3D" id="3.40.50.150">
    <property type="entry name" value="Vaccinia Virus protein VP39"/>
    <property type="match status" value="1"/>
</dbReference>
<dbReference type="Proteomes" id="UP000266677">
    <property type="component" value="Unassembled WGS sequence"/>
</dbReference>
<evidence type="ECO:0000256" key="1">
    <source>
        <dbReference type="ARBA" id="ARBA00022603"/>
    </source>
</evidence>
<evidence type="ECO:0000256" key="2">
    <source>
        <dbReference type="ARBA" id="ARBA00022679"/>
    </source>
</evidence>